<accession>A0ABU6J211</accession>
<proteinExistence type="predicted"/>
<evidence type="ECO:0000313" key="2">
    <source>
        <dbReference type="Proteomes" id="UP001343724"/>
    </source>
</evidence>
<dbReference type="EMBL" id="JAYMFH010000028">
    <property type="protein sequence ID" value="MEC4295993.1"/>
    <property type="molecule type" value="Genomic_DNA"/>
</dbReference>
<organism evidence="1 2">
    <name type="scientific">Adlercreutzia shanghongiae</name>
    <dbReference type="NCBI Taxonomy" id="3111773"/>
    <lineage>
        <taxon>Bacteria</taxon>
        <taxon>Bacillati</taxon>
        <taxon>Actinomycetota</taxon>
        <taxon>Coriobacteriia</taxon>
        <taxon>Eggerthellales</taxon>
        <taxon>Eggerthellaceae</taxon>
        <taxon>Adlercreutzia</taxon>
    </lineage>
</organism>
<gene>
    <name evidence="1" type="ORF">VJ920_11835</name>
</gene>
<comment type="caution">
    <text evidence="1">The sequence shown here is derived from an EMBL/GenBank/DDBJ whole genome shotgun (WGS) entry which is preliminary data.</text>
</comment>
<name>A0ABU6J211_9ACTN</name>
<sequence>MKFGELVAAFGDPSGVFPECADSEERIGLWEWGNAFLSREGECFRVELGPSSGASLGGVEVFEEPFAAVRGELQRLDRGLAAWRGGLSSRALGVKAVAASSGRGRKRAMRLWVGRPEALEFRVDSIRGLAREVLPHPWERPRRFAEDVLTSLRYGRLPRSDARVIARQMDLGNWSFALFCLLSAIEENNLALGANQAQTLRGLVSELELDEVPEAFSDWLK</sequence>
<reference evidence="1 2" key="1">
    <citation type="submission" date="2024-01" db="EMBL/GenBank/DDBJ databases">
        <title>novel species in genus Adlercreutzia.</title>
        <authorList>
            <person name="Liu X."/>
        </authorList>
    </citation>
    <scope>NUCLEOTIDE SEQUENCE [LARGE SCALE GENOMIC DNA]</scope>
    <source>
        <strain evidence="1 2">R22</strain>
    </source>
</reference>
<dbReference type="Proteomes" id="UP001343724">
    <property type="component" value="Unassembled WGS sequence"/>
</dbReference>
<protein>
    <submittedName>
        <fullName evidence="1">Uncharacterized protein</fullName>
    </submittedName>
</protein>
<keyword evidence="2" id="KW-1185">Reference proteome</keyword>
<evidence type="ECO:0000313" key="1">
    <source>
        <dbReference type="EMBL" id="MEC4295993.1"/>
    </source>
</evidence>